<keyword evidence="4" id="KW-1185">Reference proteome</keyword>
<dbReference type="RefSeq" id="WP_140473920.1">
    <property type="nucleotide sequence ID" value="NZ_RCZD01000009.1"/>
</dbReference>
<feature type="domain" description="XdhC Rossmann" evidence="2">
    <location>
        <begin position="108"/>
        <end position="250"/>
    </location>
</feature>
<comment type="caution">
    <text evidence="3">The sequence shown here is derived from an EMBL/GenBank/DDBJ whole genome shotgun (WGS) entry which is preliminary data.</text>
</comment>
<reference evidence="3 4" key="1">
    <citation type="journal article" date="2019" name="Environ. Microbiol.">
        <title>Species interactions and distinct microbial communities in high Arctic permafrost affected cryosols are associated with the CH4 and CO2 gas fluxes.</title>
        <authorList>
            <person name="Altshuler I."/>
            <person name="Hamel J."/>
            <person name="Turney S."/>
            <person name="Magnuson E."/>
            <person name="Levesque R."/>
            <person name="Greer C."/>
            <person name="Whyte L.G."/>
        </authorList>
    </citation>
    <scope>NUCLEOTIDE SEQUENCE [LARGE SCALE GENOMIC DNA]</scope>
    <source>
        <strain evidence="3 4">E4</strain>
    </source>
</reference>
<name>A0A502GBZ6_9GAMM</name>
<evidence type="ECO:0000259" key="1">
    <source>
        <dbReference type="Pfam" id="PF02625"/>
    </source>
</evidence>
<dbReference type="OrthoDB" id="9815497at2"/>
<dbReference type="PANTHER" id="PTHR30388:SF6">
    <property type="entry name" value="XANTHINE DEHYDROGENASE SUBUNIT A-RELATED"/>
    <property type="match status" value="1"/>
</dbReference>
<protein>
    <submittedName>
        <fullName evidence="3">Xanthine dehydrogenase accessory protein XdhC</fullName>
    </submittedName>
</protein>
<organism evidence="3 4">
    <name type="scientific">Ewingella americana</name>
    <dbReference type="NCBI Taxonomy" id="41202"/>
    <lineage>
        <taxon>Bacteria</taxon>
        <taxon>Pseudomonadati</taxon>
        <taxon>Pseudomonadota</taxon>
        <taxon>Gammaproteobacteria</taxon>
        <taxon>Enterobacterales</taxon>
        <taxon>Yersiniaceae</taxon>
        <taxon>Ewingella</taxon>
    </lineage>
</organism>
<dbReference type="Proteomes" id="UP000317663">
    <property type="component" value="Unassembled WGS sequence"/>
</dbReference>
<dbReference type="PANTHER" id="PTHR30388">
    <property type="entry name" value="ALDEHYDE OXIDOREDUCTASE MOLYBDENUM COFACTOR ASSEMBLY PROTEIN"/>
    <property type="match status" value="1"/>
</dbReference>
<dbReference type="AlphaFoldDB" id="A0A502GBZ6"/>
<dbReference type="Gene3D" id="3.40.50.720">
    <property type="entry name" value="NAD(P)-binding Rossmann-like Domain"/>
    <property type="match status" value="1"/>
</dbReference>
<dbReference type="Pfam" id="PF13478">
    <property type="entry name" value="XdhC_C"/>
    <property type="match status" value="1"/>
</dbReference>
<dbReference type="InterPro" id="IPR052698">
    <property type="entry name" value="MoCofactor_Util/Proc"/>
</dbReference>
<dbReference type="InterPro" id="IPR036291">
    <property type="entry name" value="NAD(P)-bd_dom_sf"/>
</dbReference>
<evidence type="ECO:0000313" key="4">
    <source>
        <dbReference type="Proteomes" id="UP000317663"/>
    </source>
</evidence>
<dbReference type="SUPFAM" id="SSF51735">
    <property type="entry name" value="NAD(P)-binding Rossmann-fold domains"/>
    <property type="match status" value="1"/>
</dbReference>
<proteinExistence type="predicted"/>
<evidence type="ECO:0000259" key="2">
    <source>
        <dbReference type="Pfam" id="PF13478"/>
    </source>
</evidence>
<evidence type="ECO:0000313" key="3">
    <source>
        <dbReference type="EMBL" id="TPG59251.1"/>
    </source>
</evidence>
<dbReference type="EMBL" id="RCZD01000009">
    <property type="protein sequence ID" value="TPG59251.1"/>
    <property type="molecule type" value="Genomic_DNA"/>
</dbReference>
<dbReference type="InterPro" id="IPR027051">
    <property type="entry name" value="XdhC_Rossmann_dom"/>
</dbReference>
<gene>
    <name evidence="3" type="primary">xdhC</name>
    <name evidence="3" type="ORF">EAH77_16660</name>
</gene>
<feature type="domain" description="XdhC- CoxI" evidence="1">
    <location>
        <begin position="14"/>
        <end position="74"/>
    </location>
</feature>
<sequence length="273" mass="29990">MRNDDWIATLSDLQRQGEPCVVATLAEHQGSTPRDGGSKMIVTTGQIFYTLGGGNLEFQVIAIAREMLAKNQHTSRFERFSLGARLGQCCGGMASVIFEPLGQPQPQIVVYGAGHVGRALVSILSTLPCRIIWVDARASEFPPQVSPQITCIIDDEPEGTVAQMPANSFFVVMTHDHQLDFALSERILKRGDFRYFGLIGSETKRKRFDYRLSGKGISDQQLARMRCPVGLPDVKGKLPAEIAVAVAGEIIATYGQTTPYCGYGTHEPPFRRM</sequence>
<accession>A0A502GBZ6</accession>
<dbReference type="NCBIfam" id="TIGR02964">
    <property type="entry name" value="xanthine_xdhC"/>
    <property type="match status" value="1"/>
</dbReference>
<dbReference type="Pfam" id="PF02625">
    <property type="entry name" value="XdhC_CoxI"/>
    <property type="match status" value="1"/>
</dbReference>
<dbReference type="InterPro" id="IPR003777">
    <property type="entry name" value="XdhC_CoxI"/>
</dbReference>
<dbReference type="InterPro" id="IPR014308">
    <property type="entry name" value="Xanthine_DH_XdhC"/>
</dbReference>